<reference evidence="3 4" key="1">
    <citation type="submission" date="2018-06" db="EMBL/GenBank/DDBJ databases">
        <title>Fusarium incarnatum-equiseti species complex species 28.</title>
        <authorList>
            <person name="Gardiner D.M."/>
        </authorList>
    </citation>
    <scope>NUCLEOTIDE SEQUENCE [LARGE SCALE GENOMIC DNA]</scope>
    <source>
        <strain evidence="3 4">FIESC_28</strain>
    </source>
</reference>
<proteinExistence type="predicted"/>
<accession>A0A366QR78</accession>
<dbReference type="AlphaFoldDB" id="A0A366QR78"/>
<feature type="compositionally biased region" description="Acidic residues" evidence="1">
    <location>
        <begin position="41"/>
        <end position="66"/>
    </location>
</feature>
<dbReference type="Proteomes" id="UP000253153">
    <property type="component" value="Unassembled WGS sequence"/>
</dbReference>
<keyword evidence="4" id="KW-1185">Reference proteome</keyword>
<dbReference type="RefSeq" id="XP_031011029.1">
    <property type="nucleotide sequence ID" value="XM_031164861.1"/>
</dbReference>
<comment type="caution">
    <text evidence="3">The sequence shown here is derived from an EMBL/GenBank/DDBJ whole genome shotgun (WGS) entry which is preliminary data.</text>
</comment>
<evidence type="ECO:0000313" key="3">
    <source>
        <dbReference type="EMBL" id="RBR07232.1"/>
    </source>
</evidence>
<dbReference type="GeneID" id="42000157"/>
<evidence type="ECO:0000313" key="4">
    <source>
        <dbReference type="Proteomes" id="UP000253153"/>
    </source>
</evidence>
<dbReference type="PANTHER" id="PTHR33112:SF16">
    <property type="entry name" value="HETEROKARYON INCOMPATIBILITY DOMAIN-CONTAINING PROTEIN"/>
    <property type="match status" value="1"/>
</dbReference>
<feature type="region of interest" description="Disordered" evidence="1">
    <location>
        <begin position="38"/>
        <end position="66"/>
    </location>
</feature>
<protein>
    <recommendedName>
        <fullName evidence="2">Heterokaryon incompatibility domain-containing protein</fullName>
    </recommendedName>
</protein>
<feature type="domain" description="Heterokaryon incompatibility" evidence="2">
    <location>
        <begin position="227"/>
        <end position="366"/>
    </location>
</feature>
<dbReference type="PANTHER" id="PTHR33112">
    <property type="entry name" value="DOMAIN PROTEIN, PUTATIVE-RELATED"/>
    <property type="match status" value="1"/>
</dbReference>
<gene>
    <name evidence="3" type="ORF">FIESC28_10731</name>
</gene>
<dbReference type="OrthoDB" id="5125733at2759"/>
<dbReference type="Pfam" id="PF06985">
    <property type="entry name" value="HET"/>
    <property type="match status" value="1"/>
</dbReference>
<dbReference type="InterPro" id="IPR010730">
    <property type="entry name" value="HET"/>
</dbReference>
<name>A0A366QR78_9HYPO</name>
<dbReference type="EMBL" id="QKXC01000320">
    <property type="protein sequence ID" value="RBR07232.1"/>
    <property type="molecule type" value="Genomic_DNA"/>
</dbReference>
<evidence type="ECO:0000259" key="2">
    <source>
        <dbReference type="Pfam" id="PF06985"/>
    </source>
</evidence>
<evidence type="ECO:0000256" key="1">
    <source>
        <dbReference type="SAM" id="MobiDB-lite"/>
    </source>
</evidence>
<organism evidence="3 4">
    <name type="scientific">Fusarium coffeatum</name>
    <dbReference type="NCBI Taxonomy" id="231269"/>
    <lineage>
        <taxon>Eukaryota</taxon>
        <taxon>Fungi</taxon>
        <taxon>Dikarya</taxon>
        <taxon>Ascomycota</taxon>
        <taxon>Pezizomycotina</taxon>
        <taxon>Sordariomycetes</taxon>
        <taxon>Hypocreomycetidae</taxon>
        <taxon>Hypocreales</taxon>
        <taxon>Nectriaceae</taxon>
        <taxon>Fusarium</taxon>
        <taxon>Fusarium incarnatum-equiseti species complex</taxon>
    </lineage>
</organism>
<sequence>MDSSTSELIAQKALRYGLHSCSHCRDLLIDLTPLTLPDTKDDTDDLEGDLEDTPGECLSEDPDDDPGEEEFVSLFDNKVADLYYNDQLFHQFILPNKTVSEVAPSCPFFDLLDNIDVNSDAGFLSINLDFSSSRSQAPRSSSFPGSIYRLRIPSEITTLIKDFKSCGAPIHPCIKSDKAFSRARECLGQYLSDQSFNKTDTPPSRLLDISQDKLRLVDTEYLHDPSWAALSYCWGGPQKAQTTHLNIQDRYREIIVEELPLTIRDAIHVCRQMHIPYLWVDSLCIIQTEDNAVEKGGKSDKDRELPKMAGIFSAAALTICATCASSAEEGFLQDREAWPPAIALPVRVNDTFVREPVDSRAWVFQEQMLSNRTLNFRKHAMELSSGRVSSSFAQDDDYSFHSDLEVGFGRRWIDLVMAYSGRHLSVLQDRPIAIAAVAEWFARTRDGDNTLLASDYLAGMWKPDILQHLLWSAPSPIDYGYDKQNIPTKMDGPSWSWTTISGPAVYHDPDVFRHTATIISTSIELADPNFVYGAVKSGRIRLRGLITRSPQRTPPPNGFFACRMDYKGMARTGWSVT</sequence>